<keyword evidence="3" id="KW-1133">Transmembrane helix</keyword>
<keyword evidence="3" id="KW-0472">Membrane</keyword>
<dbReference type="Pfam" id="PF02129">
    <property type="entry name" value="Peptidase_S15"/>
    <property type="match status" value="1"/>
</dbReference>
<comment type="similarity">
    <text evidence="1">Belongs to the AB hydrolase superfamily.</text>
</comment>
<evidence type="ECO:0000313" key="6">
    <source>
        <dbReference type="Proteomes" id="UP001204524"/>
    </source>
</evidence>
<proteinExistence type="inferred from homology"/>
<dbReference type="Proteomes" id="UP001204524">
    <property type="component" value="Unassembled WGS sequence"/>
</dbReference>
<dbReference type="InterPro" id="IPR000383">
    <property type="entry name" value="Xaa-Pro-like_dom"/>
</dbReference>
<evidence type="ECO:0000313" key="5">
    <source>
        <dbReference type="EMBL" id="MCP3423049.1"/>
    </source>
</evidence>
<keyword evidence="6" id="KW-1185">Reference proteome</keyword>
<evidence type="ECO:0000256" key="3">
    <source>
        <dbReference type="SAM" id="Phobius"/>
    </source>
</evidence>
<gene>
    <name evidence="5" type="ORF">NCI01_14690</name>
</gene>
<comment type="caution">
    <text evidence="5">The sequence shown here is derived from an EMBL/GenBank/DDBJ whole genome shotgun (WGS) entry which is preliminary data.</text>
</comment>
<dbReference type="Gene3D" id="3.40.50.1820">
    <property type="entry name" value="alpha/beta hydrolase"/>
    <property type="match status" value="1"/>
</dbReference>
<dbReference type="PANTHER" id="PTHR22946">
    <property type="entry name" value="DIENELACTONE HYDROLASE DOMAIN-CONTAINING PROTEIN-RELATED"/>
    <property type="match status" value="1"/>
</dbReference>
<name>A0ABT1KZ51_9ACTN</name>
<protein>
    <submittedName>
        <fullName evidence="5">Alpha/beta fold hydrolase</fullName>
    </submittedName>
</protein>
<feature type="transmembrane region" description="Helical" evidence="3">
    <location>
        <begin position="70"/>
        <end position="90"/>
    </location>
</feature>
<dbReference type="RefSeq" id="WP_254182246.1">
    <property type="nucleotide sequence ID" value="NZ_JANARS010000006.1"/>
</dbReference>
<dbReference type="InterPro" id="IPR050261">
    <property type="entry name" value="FrsA_esterase"/>
</dbReference>
<dbReference type="GO" id="GO:0016787">
    <property type="term" value="F:hydrolase activity"/>
    <property type="evidence" value="ECO:0007669"/>
    <property type="project" value="UniProtKB-KW"/>
</dbReference>
<dbReference type="EMBL" id="JANARS010000006">
    <property type="protein sequence ID" value="MCP3423049.1"/>
    <property type="molecule type" value="Genomic_DNA"/>
</dbReference>
<reference evidence="5 6" key="1">
    <citation type="submission" date="2022-06" db="EMBL/GenBank/DDBJ databases">
        <authorList>
            <person name="So Y."/>
        </authorList>
    </citation>
    <scope>NUCLEOTIDE SEQUENCE [LARGE SCALE GENOMIC DNA]</scope>
    <source>
        <strain evidence="5 6">STR3</strain>
    </source>
</reference>
<keyword evidence="3" id="KW-0812">Transmembrane</keyword>
<sequence length="371" mass="38241">MGTAARRGVTCLVLVAGLVLLAVGVGTGPRHYAEAGPTAAAAWGFALLAVGLVGSAWAAVVLLRSTRRRWWVVTVPLLLLGTYLSLWTIGQAVAAAYPPRPELDGRTPADVGLAYRDVAFPSSDGVRLEGWYVPSRNGAAVALLHGAGSTRTGVLDEAAVLAGHGYGVLLYDARGHGASSGPGMDFGWYGEQDAAGAVDHLADLPDVSPGHIGLVGLSMGGEEAIGAAGVDDRVAAVVAEGATNRTADDKGYLSAYGARGEVQQWIDDLTYGVTDLLTDAPEPASLRQSVDTATGRGDPTTFLLVAAGGVETETLAADFIAGDSTGVEVWTVPESGHMQGLRTTPEEWERRVVGFLDRALLPDAADGSADQ</sequence>
<feature type="transmembrane region" description="Helical" evidence="3">
    <location>
        <begin position="40"/>
        <end position="63"/>
    </location>
</feature>
<dbReference type="PANTHER" id="PTHR22946:SF9">
    <property type="entry name" value="POLYKETIDE TRANSFERASE AF380"/>
    <property type="match status" value="1"/>
</dbReference>
<organism evidence="5 6">
    <name type="scientific">Nocardioides pinisoli</name>
    <dbReference type="NCBI Taxonomy" id="2950279"/>
    <lineage>
        <taxon>Bacteria</taxon>
        <taxon>Bacillati</taxon>
        <taxon>Actinomycetota</taxon>
        <taxon>Actinomycetes</taxon>
        <taxon>Propionibacteriales</taxon>
        <taxon>Nocardioidaceae</taxon>
        <taxon>Nocardioides</taxon>
    </lineage>
</organism>
<evidence type="ECO:0000259" key="4">
    <source>
        <dbReference type="Pfam" id="PF02129"/>
    </source>
</evidence>
<feature type="domain" description="Xaa-Pro dipeptidyl-peptidase-like" evidence="4">
    <location>
        <begin position="150"/>
        <end position="265"/>
    </location>
</feature>
<dbReference type="InterPro" id="IPR029058">
    <property type="entry name" value="AB_hydrolase_fold"/>
</dbReference>
<accession>A0ABT1KZ51</accession>
<dbReference type="SUPFAM" id="SSF53474">
    <property type="entry name" value="alpha/beta-Hydrolases"/>
    <property type="match status" value="1"/>
</dbReference>
<keyword evidence="2 5" id="KW-0378">Hydrolase</keyword>
<evidence type="ECO:0000256" key="1">
    <source>
        <dbReference type="ARBA" id="ARBA00008645"/>
    </source>
</evidence>
<evidence type="ECO:0000256" key="2">
    <source>
        <dbReference type="ARBA" id="ARBA00022801"/>
    </source>
</evidence>